<feature type="domain" description="Ysc84 actin-binding" evidence="2">
    <location>
        <begin position="103"/>
        <end position="186"/>
    </location>
</feature>
<dbReference type="OrthoDB" id="198978at2"/>
<evidence type="ECO:0000313" key="3">
    <source>
        <dbReference type="EMBL" id="OZI22549.1"/>
    </source>
</evidence>
<organism evidence="3 4">
    <name type="scientific">Bordetella genomosp. 7</name>
    <dbReference type="NCBI Taxonomy" id="1416805"/>
    <lineage>
        <taxon>Bacteria</taxon>
        <taxon>Pseudomonadati</taxon>
        <taxon>Pseudomonadota</taxon>
        <taxon>Betaproteobacteria</taxon>
        <taxon>Burkholderiales</taxon>
        <taxon>Alcaligenaceae</taxon>
        <taxon>Bordetella</taxon>
    </lineage>
</organism>
<sequence>MQNKSIGMLARSALLAATLLGGAATAWMPAATAATAAEISRDATQALKELTQQEPKARTLAEKATAVLVFPKIVKAGMLIGGEGGEGALIKNGAVQGYYNLGAVSFGLQAGIQTFGYALFFMNEQALQYLDRSDGWSIGAGPSVVVVDKGIAASLTSTTLTQDVYAIPFGQKGLMAGVGLEGSKITRINPN</sequence>
<dbReference type="EMBL" id="NEVK01000004">
    <property type="protein sequence ID" value="OZI22549.1"/>
    <property type="molecule type" value="Genomic_DNA"/>
</dbReference>
<reference evidence="4" key="1">
    <citation type="submission" date="2017-05" db="EMBL/GenBank/DDBJ databases">
        <title>Complete and WGS of Bordetella genogroups.</title>
        <authorList>
            <person name="Spilker T."/>
            <person name="Lipuma J."/>
        </authorList>
    </citation>
    <scope>NUCLEOTIDE SEQUENCE [LARGE SCALE GENOMIC DNA]</scope>
    <source>
        <strain evidence="4">AU18089</strain>
    </source>
</reference>
<proteinExistence type="predicted"/>
<feature type="signal peptide" evidence="1">
    <location>
        <begin position="1"/>
        <end position="36"/>
    </location>
</feature>
<dbReference type="RefSeq" id="WP_094796546.1">
    <property type="nucleotide sequence ID" value="NZ_NEVI01000014.1"/>
</dbReference>
<evidence type="ECO:0000259" key="2">
    <source>
        <dbReference type="Pfam" id="PF04366"/>
    </source>
</evidence>
<dbReference type="AlphaFoldDB" id="A0A261RC16"/>
<evidence type="ECO:0000256" key="1">
    <source>
        <dbReference type="SAM" id="SignalP"/>
    </source>
</evidence>
<evidence type="ECO:0000313" key="4">
    <source>
        <dbReference type="Proteomes" id="UP000216947"/>
    </source>
</evidence>
<keyword evidence="1" id="KW-0732">Signal</keyword>
<keyword evidence="4" id="KW-1185">Reference proteome</keyword>
<name>A0A261RC16_9BORD</name>
<protein>
    <submittedName>
        <fullName evidence="3">Twin-arginine translocation pathway signal protein</fullName>
    </submittedName>
</protein>
<comment type="caution">
    <text evidence="3">The sequence shown here is derived from an EMBL/GenBank/DDBJ whole genome shotgun (WGS) entry which is preliminary data.</text>
</comment>
<dbReference type="InterPro" id="IPR007461">
    <property type="entry name" value="Ysc84_actin-binding"/>
</dbReference>
<dbReference type="Pfam" id="PF04366">
    <property type="entry name" value="Ysc84"/>
    <property type="match status" value="1"/>
</dbReference>
<gene>
    <name evidence="3" type="ORF">CAL19_08460</name>
</gene>
<dbReference type="CDD" id="cd11524">
    <property type="entry name" value="SYLF"/>
    <property type="match status" value="1"/>
</dbReference>
<dbReference type="Proteomes" id="UP000216947">
    <property type="component" value="Unassembled WGS sequence"/>
</dbReference>
<accession>A0A261RC16</accession>
<feature type="chain" id="PRO_5012717835" evidence="1">
    <location>
        <begin position="37"/>
        <end position="191"/>
    </location>
</feature>